<protein>
    <submittedName>
        <fullName evidence="1">Uncharacterized protein</fullName>
    </submittedName>
</protein>
<proteinExistence type="predicted"/>
<dbReference type="HOGENOM" id="CLU_3265472_0_0_9"/>
<gene>
    <name evidence="1" type="ordered locus">BCE_3540</name>
</gene>
<evidence type="ECO:0000313" key="1">
    <source>
        <dbReference type="EMBL" id="AAS42445.1"/>
    </source>
</evidence>
<organism evidence="1 2">
    <name type="scientific">Bacillus cereus (strain ATCC 10987 / NRS 248)</name>
    <dbReference type="NCBI Taxonomy" id="222523"/>
    <lineage>
        <taxon>Bacteria</taxon>
        <taxon>Bacillati</taxon>
        <taxon>Bacillota</taxon>
        <taxon>Bacilli</taxon>
        <taxon>Bacillales</taxon>
        <taxon>Bacillaceae</taxon>
        <taxon>Bacillus</taxon>
        <taxon>Bacillus cereus group</taxon>
    </lineage>
</organism>
<evidence type="ECO:0000313" key="2">
    <source>
        <dbReference type="Proteomes" id="UP000002527"/>
    </source>
</evidence>
<reference evidence="1 2" key="1">
    <citation type="journal article" date="2004" name="Nucleic Acids Res.">
        <title>The genome sequence of Bacillus cereus ATCC 10987 reveals metabolic adaptations and a large plasmid related to Bacillus anthracis pXO1.</title>
        <authorList>
            <person name="Rasko D.A."/>
            <person name="Ravel J."/>
            <person name="Okstad O.A."/>
            <person name="Helgason E."/>
            <person name="Cer R.Z."/>
            <person name="Jiang L."/>
            <person name="Shores K.A."/>
            <person name="Fouts D.E."/>
            <person name="Tourasse N.J."/>
            <person name="Angiuoli S.V."/>
            <person name="Kolonay J."/>
            <person name="Nelson W.C."/>
            <person name="Kolsto A.-B."/>
            <person name="Fraser C.M."/>
            <person name="Read T.D."/>
        </authorList>
    </citation>
    <scope>NUCLEOTIDE SEQUENCE [LARGE SCALE GENOMIC DNA]</scope>
    <source>
        <strain evidence="2">ATCC 10987 / NRS 248</strain>
    </source>
</reference>
<dbReference type="Proteomes" id="UP000002527">
    <property type="component" value="Chromosome"/>
</dbReference>
<accession>Q733W8</accession>
<sequence length="41" mass="4695">MYPYHAKLTLDFMCVLYQKKIDDSVIPATSILVFSAMILTL</sequence>
<name>Q733W8_BACC1</name>
<dbReference type="KEGG" id="bca:BCE_3540"/>
<dbReference type="AlphaFoldDB" id="Q733W8"/>
<dbReference type="EMBL" id="AE017194">
    <property type="protein sequence ID" value="AAS42445.1"/>
    <property type="molecule type" value="Genomic_DNA"/>
</dbReference>